<dbReference type="GO" id="GO:0000902">
    <property type="term" value="P:cell morphogenesis"/>
    <property type="evidence" value="ECO:0007669"/>
    <property type="project" value="InterPro"/>
</dbReference>
<organism evidence="9 10">
    <name type="scientific">Megamonas hypermegale</name>
    <dbReference type="NCBI Taxonomy" id="158847"/>
    <lineage>
        <taxon>Bacteria</taxon>
        <taxon>Bacillati</taxon>
        <taxon>Bacillota</taxon>
        <taxon>Negativicutes</taxon>
        <taxon>Selenomonadales</taxon>
        <taxon>Selenomonadaceae</taxon>
        <taxon>Megamonas</taxon>
    </lineage>
</organism>
<reference evidence="9 10" key="1">
    <citation type="submission" date="2017-06" db="EMBL/GenBank/DDBJ databases">
        <authorList>
            <consortium name="Pathogen Informatics"/>
        </authorList>
    </citation>
    <scope>NUCLEOTIDE SEQUENCE [LARGE SCALE GENOMIC DNA]</scope>
    <source>
        <strain evidence="9 10">NCTC10570</strain>
    </source>
</reference>
<dbReference type="PANTHER" id="PTHR34108:SF1">
    <property type="entry name" value="SEPTUM SITE-DETERMINING PROTEIN MINC"/>
    <property type="match status" value="1"/>
</dbReference>
<evidence type="ECO:0000256" key="2">
    <source>
        <dbReference type="ARBA" id="ARBA00022618"/>
    </source>
</evidence>
<evidence type="ECO:0000313" key="10">
    <source>
        <dbReference type="Proteomes" id="UP000215383"/>
    </source>
</evidence>
<dbReference type="Proteomes" id="UP000215383">
    <property type="component" value="Chromosome 1"/>
</dbReference>
<dbReference type="Gene3D" id="3.30.160.540">
    <property type="match status" value="1"/>
</dbReference>
<comment type="similarity">
    <text evidence="1 6">Belongs to the MinC family.</text>
</comment>
<evidence type="ECO:0000256" key="3">
    <source>
        <dbReference type="ARBA" id="ARBA00023210"/>
    </source>
</evidence>
<protein>
    <recommendedName>
        <fullName evidence="6">Probable septum site-determining protein MinC</fullName>
    </recommendedName>
</protein>
<dbReference type="InterPro" id="IPR016098">
    <property type="entry name" value="CAP/MinC_C"/>
</dbReference>
<keyword evidence="3 6" id="KW-0717">Septation</keyword>
<evidence type="ECO:0000256" key="6">
    <source>
        <dbReference type="HAMAP-Rule" id="MF_00267"/>
    </source>
</evidence>
<evidence type="ECO:0000256" key="1">
    <source>
        <dbReference type="ARBA" id="ARBA00006291"/>
    </source>
</evidence>
<dbReference type="InterPro" id="IPR055219">
    <property type="entry name" value="MinC_N_1"/>
</dbReference>
<accession>A0A239TDE7</accession>
<evidence type="ECO:0000313" key="9">
    <source>
        <dbReference type="EMBL" id="SNU95717.1"/>
    </source>
</evidence>
<dbReference type="PANTHER" id="PTHR34108">
    <property type="entry name" value="SEPTUM SITE-DETERMINING PROTEIN MINC"/>
    <property type="match status" value="1"/>
</dbReference>
<feature type="domain" description="Septum site-determining protein MinC N-terminal" evidence="8">
    <location>
        <begin position="5"/>
        <end position="71"/>
    </location>
</feature>
<dbReference type="Pfam" id="PF22642">
    <property type="entry name" value="MinC_N_1"/>
    <property type="match status" value="1"/>
</dbReference>
<dbReference type="Pfam" id="PF03775">
    <property type="entry name" value="MinC_C"/>
    <property type="match status" value="1"/>
</dbReference>
<dbReference type="SUPFAM" id="SSF63848">
    <property type="entry name" value="Cell-division inhibitor MinC, C-terminal domain"/>
    <property type="match status" value="1"/>
</dbReference>
<feature type="domain" description="Septum formation inhibitor MinC C-terminal" evidence="7">
    <location>
        <begin position="92"/>
        <end position="192"/>
    </location>
</feature>
<dbReference type="RefSeq" id="WP_027889289.1">
    <property type="nucleotide sequence ID" value="NZ_LT906446.1"/>
</dbReference>
<dbReference type="GO" id="GO:0000917">
    <property type="term" value="P:division septum assembly"/>
    <property type="evidence" value="ECO:0007669"/>
    <property type="project" value="UniProtKB-KW"/>
</dbReference>
<proteinExistence type="inferred from homology"/>
<keyword evidence="10" id="KW-1185">Reference proteome</keyword>
<dbReference type="HAMAP" id="MF_00267">
    <property type="entry name" value="MinC"/>
    <property type="match status" value="1"/>
</dbReference>
<comment type="function">
    <text evidence="6">Cell division inhibitor that blocks the formation of polar Z ring septums. Rapidly oscillates between the poles of the cell to destabilize FtsZ filaments that have formed before they mature into polar Z rings. Prevents FtsZ polymerization.</text>
</comment>
<keyword evidence="4 6" id="KW-0131">Cell cycle</keyword>
<dbReference type="eggNOG" id="COG0850">
    <property type="taxonomic scope" value="Bacteria"/>
</dbReference>
<dbReference type="EMBL" id="LT906446">
    <property type="protein sequence ID" value="SNU95717.1"/>
    <property type="molecule type" value="Genomic_DNA"/>
</dbReference>
<evidence type="ECO:0000259" key="7">
    <source>
        <dbReference type="Pfam" id="PF03775"/>
    </source>
</evidence>
<comment type="subunit">
    <text evidence="5 6">Interacts with MinD and FtsZ.</text>
</comment>
<dbReference type="GO" id="GO:1901891">
    <property type="term" value="P:regulation of cell septum assembly"/>
    <property type="evidence" value="ECO:0007669"/>
    <property type="project" value="InterPro"/>
</dbReference>
<dbReference type="InterPro" id="IPR013033">
    <property type="entry name" value="MinC"/>
</dbReference>
<dbReference type="InterPro" id="IPR005526">
    <property type="entry name" value="Septum_form_inhib_MinC_C"/>
</dbReference>
<dbReference type="AlphaFoldDB" id="A0A239TDE7"/>
<dbReference type="Gene3D" id="2.160.20.70">
    <property type="match status" value="1"/>
</dbReference>
<evidence type="ECO:0000256" key="5">
    <source>
        <dbReference type="ARBA" id="ARBA00046874"/>
    </source>
</evidence>
<gene>
    <name evidence="6 9" type="primary">minC</name>
    <name evidence="9" type="ORF">SAMEA4364220_00466</name>
</gene>
<evidence type="ECO:0000259" key="8">
    <source>
        <dbReference type="Pfam" id="PF22642"/>
    </source>
</evidence>
<evidence type="ECO:0000256" key="4">
    <source>
        <dbReference type="ARBA" id="ARBA00023306"/>
    </source>
</evidence>
<dbReference type="GeneID" id="78506499"/>
<name>A0A239TDE7_9FIRM</name>
<dbReference type="InterPro" id="IPR036145">
    <property type="entry name" value="MinC_C_sf"/>
</dbReference>
<sequence>MHELITFKGTNKGLQVIFDKSLNFAQLQEALKNKLASCTNFFTPDTVISLEDFSFSAEEKSILTDIFQDYKLKLKFIPKQDLNKKLTLPDKIVNRTVRGGEEVTYKGSIIINGNVNPGAKIIAGGNIDIHGSCRGVVHAGAFGDVNTFIIADNLSPLQIRIAGFIARCPDDNPAKSLKGTEKAMIKDGNIILEPFTR</sequence>
<keyword evidence="2 6" id="KW-0132">Cell division</keyword>